<evidence type="ECO:0000313" key="6">
    <source>
        <dbReference type="Proteomes" id="UP000190188"/>
    </source>
</evidence>
<dbReference type="PROSITE" id="PS01124">
    <property type="entry name" value="HTH_ARAC_FAMILY_2"/>
    <property type="match status" value="1"/>
</dbReference>
<dbReference type="AlphaFoldDB" id="A0A1T2XI11"/>
<name>A0A1T2XI11_9BACL</name>
<dbReference type="OrthoDB" id="288481at2"/>
<evidence type="ECO:0000256" key="1">
    <source>
        <dbReference type="ARBA" id="ARBA00023015"/>
    </source>
</evidence>
<dbReference type="RefSeq" id="WP_078498334.1">
    <property type="nucleotide sequence ID" value="NZ_MSZX01000003.1"/>
</dbReference>
<protein>
    <submittedName>
        <fullName evidence="5">AraC family transcriptional regulator</fullName>
    </submittedName>
</protein>
<keyword evidence="3" id="KW-0804">Transcription</keyword>
<dbReference type="Gene3D" id="2.60.120.10">
    <property type="entry name" value="Jelly Rolls"/>
    <property type="match status" value="1"/>
</dbReference>
<dbReference type="InterPro" id="IPR037923">
    <property type="entry name" value="HTH-like"/>
</dbReference>
<dbReference type="STRING" id="1324314.BVG16_09630"/>
<dbReference type="Pfam" id="PF07883">
    <property type="entry name" value="Cupin_2"/>
    <property type="match status" value="1"/>
</dbReference>
<gene>
    <name evidence="5" type="ORF">BVG16_09630</name>
</gene>
<evidence type="ECO:0000259" key="4">
    <source>
        <dbReference type="PROSITE" id="PS01124"/>
    </source>
</evidence>
<dbReference type="GO" id="GO:0043565">
    <property type="term" value="F:sequence-specific DNA binding"/>
    <property type="evidence" value="ECO:0007669"/>
    <property type="project" value="InterPro"/>
</dbReference>
<evidence type="ECO:0000256" key="3">
    <source>
        <dbReference type="ARBA" id="ARBA00023163"/>
    </source>
</evidence>
<evidence type="ECO:0000313" key="5">
    <source>
        <dbReference type="EMBL" id="OPA79336.1"/>
    </source>
</evidence>
<evidence type="ECO:0000256" key="2">
    <source>
        <dbReference type="ARBA" id="ARBA00023125"/>
    </source>
</evidence>
<accession>A0A1T2XI11</accession>
<dbReference type="PANTHER" id="PTHR43280:SF27">
    <property type="entry name" value="TRANSCRIPTIONAL REGULATOR MTLR"/>
    <property type="match status" value="1"/>
</dbReference>
<dbReference type="EMBL" id="MSZX01000003">
    <property type="protein sequence ID" value="OPA79336.1"/>
    <property type="molecule type" value="Genomic_DNA"/>
</dbReference>
<keyword evidence="2" id="KW-0238">DNA-binding</keyword>
<dbReference type="InterPro" id="IPR018062">
    <property type="entry name" value="HTH_AraC-typ_CS"/>
</dbReference>
<dbReference type="SMART" id="SM00342">
    <property type="entry name" value="HTH_ARAC"/>
    <property type="match status" value="1"/>
</dbReference>
<dbReference type="InterPro" id="IPR014710">
    <property type="entry name" value="RmlC-like_jellyroll"/>
</dbReference>
<dbReference type="InterPro" id="IPR013096">
    <property type="entry name" value="Cupin_2"/>
</dbReference>
<proteinExistence type="predicted"/>
<dbReference type="SUPFAM" id="SSF51215">
    <property type="entry name" value="Regulatory protein AraC"/>
    <property type="match status" value="1"/>
</dbReference>
<dbReference type="Gene3D" id="1.10.10.60">
    <property type="entry name" value="Homeodomain-like"/>
    <property type="match status" value="2"/>
</dbReference>
<dbReference type="GO" id="GO:0003700">
    <property type="term" value="F:DNA-binding transcription factor activity"/>
    <property type="evidence" value="ECO:0007669"/>
    <property type="project" value="InterPro"/>
</dbReference>
<dbReference type="InterPro" id="IPR018060">
    <property type="entry name" value="HTH_AraC"/>
</dbReference>
<sequence length="292" mass="34336">MDIFKEPIIYQHQALSMKVWRFVQHELSTMTSVPWHYHKEVEFILVEEGRLEVETPAQSYSLAAGDVVILGSSQLHRTHKTTPEQLKYIVLHVHLQTYFDPATMMYYGHFSEVYEALDGMNYIFKHQDARQEMAEIITSIHDEVMCERKGYEMAVSMNIHHLMLSLLRHDTQDVLQPYGHLDAAVMQPIVSYVEERLADRIDMEDVCRLAGMSYTYFSKYFKRKMGVAFTDFVNRKRIAKAERMLVTEQQSIVDIAEQVGISNMAHFYELFKRYNQCTPKQYMERMLHAQGQ</sequence>
<dbReference type="Pfam" id="PF12833">
    <property type="entry name" value="HTH_18"/>
    <property type="match status" value="1"/>
</dbReference>
<feature type="domain" description="HTH araC/xylS-type" evidence="4">
    <location>
        <begin position="187"/>
        <end position="285"/>
    </location>
</feature>
<dbReference type="PROSITE" id="PS00041">
    <property type="entry name" value="HTH_ARAC_FAMILY_1"/>
    <property type="match status" value="1"/>
</dbReference>
<dbReference type="InterPro" id="IPR009057">
    <property type="entry name" value="Homeodomain-like_sf"/>
</dbReference>
<dbReference type="PANTHER" id="PTHR43280">
    <property type="entry name" value="ARAC-FAMILY TRANSCRIPTIONAL REGULATOR"/>
    <property type="match status" value="1"/>
</dbReference>
<organism evidence="5 6">
    <name type="scientific">Paenibacillus selenitireducens</name>
    <dbReference type="NCBI Taxonomy" id="1324314"/>
    <lineage>
        <taxon>Bacteria</taxon>
        <taxon>Bacillati</taxon>
        <taxon>Bacillota</taxon>
        <taxon>Bacilli</taxon>
        <taxon>Bacillales</taxon>
        <taxon>Paenibacillaceae</taxon>
        <taxon>Paenibacillus</taxon>
    </lineage>
</organism>
<reference evidence="5 6" key="1">
    <citation type="submission" date="2017-01" db="EMBL/GenBank/DDBJ databases">
        <title>Genome analysis of Paenibacillus selenitrireducens ES3-24.</title>
        <authorList>
            <person name="Xu D."/>
            <person name="Yao R."/>
            <person name="Zheng S."/>
        </authorList>
    </citation>
    <scope>NUCLEOTIDE SEQUENCE [LARGE SCALE GENOMIC DNA]</scope>
    <source>
        <strain evidence="5 6">ES3-24</strain>
    </source>
</reference>
<dbReference type="Proteomes" id="UP000190188">
    <property type="component" value="Unassembled WGS sequence"/>
</dbReference>
<keyword evidence="1" id="KW-0805">Transcription regulation</keyword>
<keyword evidence="6" id="KW-1185">Reference proteome</keyword>
<comment type="caution">
    <text evidence="5">The sequence shown here is derived from an EMBL/GenBank/DDBJ whole genome shotgun (WGS) entry which is preliminary data.</text>
</comment>
<dbReference type="SUPFAM" id="SSF46689">
    <property type="entry name" value="Homeodomain-like"/>
    <property type="match status" value="2"/>
</dbReference>